<proteinExistence type="inferred from homology"/>
<evidence type="ECO:0000256" key="3">
    <source>
        <dbReference type="ARBA" id="ARBA00022917"/>
    </source>
</evidence>
<evidence type="ECO:0000256" key="4">
    <source>
        <dbReference type="ARBA" id="ARBA00034664"/>
    </source>
</evidence>
<keyword evidence="2 7" id="KW-0251">Elongation factor</keyword>
<evidence type="ECO:0000313" key="8">
    <source>
        <dbReference type="Proteomes" id="UP000249273"/>
    </source>
</evidence>
<evidence type="ECO:0000256" key="5">
    <source>
        <dbReference type="ARBA" id="ARBA00034755"/>
    </source>
</evidence>
<dbReference type="EMBL" id="MH427217">
    <property type="protein sequence ID" value="AWU47097.1"/>
    <property type="molecule type" value="Genomic_DNA"/>
</dbReference>
<accession>A0A2U9QHP6</accession>
<sequence length="234" mass="27078">MPFRELILFNLIKYIVTSDEDAIQNLASLMLCFGNDVVEQILSKFDKKYYKQTSHIRSCRTYINKINVYFTDSAIEDIVTFKLMHFSHIIKPCIKLSKRLKGIVTILHNHVYVYDANDQLLELLLQKYSPQMYTYSATRLPIVKFGAKTIICGVPSITYLTYILTNVSVNCNTRVVVTKKCVKILLYHENRFILQSLFNKGSGIINESLKHMFYFLSGGHSPYFESSITRLNSL</sequence>
<keyword evidence="1" id="KW-0244">Early protein</keyword>
<comment type="similarity">
    <text evidence="5">Belongs to the orthopoxvirus OPG087 family.</text>
</comment>
<name>A0A2U9QHP6_9POXV</name>
<evidence type="ECO:0000256" key="6">
    <source>
        <dbReference type="ARBA" id="ARBA00034831"/>
    </source>
</evidence>
<dbReference type="GeneID" id="36841049"/>
<comment type="function">
    <text evidence="4">Involved in postreplicative transcription elongation on intermediate and late genes.</text>
</comment>
<dbReference type="RefSeq" id="YP_009480590.1">
    <property type="nucleotide sequence ID" value="NC_037656.1"/>
</dbReference>
<reference evidence="7" key="1">
    <citation type="submission" date="2018-05" db="EMBL/GenBank/DDBJ databases">
        <title>Complete Genome Sequence of a Novel Sea Otter Poxvirus.</title>
        <authorList>
            <person name="Jacob J.M."/>
            <person name="Subramaniam K."/>
            <person name="Tu S.-L."/>
            <person name="Nielsen O."/>
            <person name="Tuomi P.A."/>
            <person name="Upton C."/>
            <person name="Waltzek T.B."/>
        </authorList>
    </citation>
    <scope>NUCLEOTIDE SEQUENCE [LARGE SCALE GENOMIC DNA]</scope>
    <source>
        <strain evidence="7">ELK</strain>
    </source>
</reference>
<dbReference type="Proteomes" id="UP000249273">
    <property type="component" value="Segment"/>
</dbReference>
<keyword evidence="3" id="KW-0648">Protein biosynthesis</keyword>
<dbReference type="KEGG" id="vg:36841049"/>
<protein>
    <recommendedName>
        <fullName evidence="6">Late transcription elongation factor OPG087</fullName>
    </recommendedName>
</protein>
<dbReference type="OrthoDB" id="11309at10239"/>
<keyword evidence="8" id="KW-1185">Reference proteome</keyword>
<organism evidence="7">
    <name type="scientific">Sea otter poxvirus</name>
    <dbReference type="NCBI Taxonomy" id="1416741"/>
    <lineage>
        <taxon>Viruses</taxon>
        <taxon>Varidnaviria</taxon>
        <taxon>Bamfordvirae</taxon>
        <taxon>Nucleocytoviricota</taxon>
        <taxon>Pokkesviricetes</taxon>
        <taxon>Chitovirales</taxon>
        <taxon>Poxviridae</taxon>
        <taxon>Chordopoxvirinae</taxon>
        <taxon>Mustelpoxvirus</taxon>
        <taxon>Mustelpoxvirus seaotterpox</taxon>
        <taxon>Sea otterpox virus</taxon>
    </lineage>
</organism>
<gene>
    <name evidence="7" type="primary">SOPV-ELK-052</name>
</gene>
<dbReference type="InterPro" id="IPR008446">
    <property type="entry name" value="Chordopox_G2"/>
</dbReference>
<evidence type="ECO:0000313" key="7">
    <source>
        <dbReference type="EMBL" id="AWU47097.1"/>
    </source>
</evidence>
<evidence type="ECO:0000256" key="2">
    <source>
        <dbReference type="ARBA" id="ARBA00022768"/>
    </source>
</evidence>
<evidence type="ECO:0000256" key="1">
    <source>
        <dbReference type="ARBA" id="ARBA00022518"/>
    </source>
</evidence>
<dbReference type="Pfam" id="PF05796">
    <property type="entry name" value="Chordopox_G2"/>
    <property type="match status" value="1"/>
</dbReference>